<dbReference type="InterPro" id="IPR012337">
    <property type="entry name" value="RNaseH-like_sf"/>
</dbReference>
<dbReference type="EMBL" id="ADAS02000065">
    <property type="protein sequence ID" value="OAV92340.1"/>
    <property type="molecule type" value="Genomic_DNA"/>
</dbReference>
<protein>
    <recommendedName>
        <fullName evidence="5">hAT-like transposase RNase-H fold domain-containing protein</fullName>
    </recommendedName>
</protein>
<feature type="compositionally biased region" description="Basic residues" evidence="1">
    <location>
        <begin position="80"/>
        <end position="94"/>
    </location>
</feature>
<feature type="region of interest" description="Disordered" evidence="1">
    <location>
        <begin position="1"/>
        <end position="145"/>
    </location>
</feature>
<dbReference type="SUPFAM" id="SSF53098">
    <property type="entry name" value="Ribonuclease H-like"/>
    <property type="match status" value="1"/>
</dbReference>
<sequence>MAPQLTQSNLNKDSEPHAGDITNQSQTHRRRSRRSASIVIAPGMVPNPTDPCVKQTRPAPSKRVVDSSPSSDSSDPSVQGKKKKKTTKRRKRKSPAKENLPPLDPDPSGKTPKQSGTGKKKKLGGVTKKANPTEAGHDYDQETDEGSVEIVARKKKEEKKSLYNDVLQYFEEPVCNETDSPDNPLSFKCKWCPAICRGHGSLRGNLKSHRDGYTQKGKSDKGCPNRQKAILAGDKLPPSVAKVRAATVSSIDNKQPGISVFMHLGAAFDVRVLNQLIILWQIWQALPWSRIEDPYLWAAFKYCNQKAHLYGRRWAADEAKILYASLKTSVFDELHKLDTKFTLIHDVWTTKGNRFAFIGAAVAYINSNWEYCTTDSGSNNNTMASHMHELICDSPNGQSRVDAWDPTNSHVRCFCHKLALIVNAGLAALLLKTLPPGKTKESVLGFFPVLGRLSEAPEPDGSTETVPPAKEVAAVGDGDDDGDQELDSASDYGNADDEDDKPSAGGGNAALETEETAEDPSAGATPSKHLKSLKLQELCKKLDTVIKQITRSAAQRANFDKIAREMNIKVAPLIAGYGIRWNIKYQSYCKAVDAREVIDRILKDDQEPNSAGIFEDVFFLPRDWKEIDNLNCELEVFVKLTSYMEGNQPTGAHVIPKYLKLKESLTKKLDSSLETDSLYPMYHAMVKRVDKYLYEAMQCHTLILATILHPCYRMHLFELAFGLDSSEVAEAMKLLNQEFGRTKERIELDRPAAQTVSDSKVMAIDRPTNAPPQSLMARLASRLTHQTPQENEIDT</sequence>
<gene>
    <name evidence="2" type="ORF">PTTG_27657</name>
</gene>
<evidence type="ECO:0000313" key="4">
    <source>
        <dbReference type="Proteomes" id="UP000005240"/>
    </source>
</evidence>
<dbReference type="EnsemblFungi" id="PTTG_27657-t43_1">
    <property type="protein sequence ID" value="PTTG_27657-t43_1-p1"/>
    <property type="gene ID" value="PTTG_27657"/>
</dbReference>
<reference evidence="3" key="4">
    <citation type="submission" date="2025-05" db="UniProtKB">
        <authorList>
            <consortium name="EnsemblFungi"/>
        </authorList>
    </citation>
    <scope>IDENTIFICATION</scope>
    <source>
        <strain evidence="3">isolate 1-1 / race 1 (BBBD)</strain>
    </source>
</reference>
<evidence type="ECO:0000313" key="2">
    <source>
        <dbReference type="EMBL" id="OAV92340.1"/>
    </source>
</evidence>
<feature type="region of interest" description="Disordered" evidence="1">
    <location>
        <begin position="455"/>
        <end position="528"/>
    </location>
</feature>
<reference evidence="2" key="1">
    <citation type="submission" date="2009-11" db="EMBL/GenBank/DDBJ databases">
        <authorList>
            <consortium name="The Broad Institute Genome Sequencing Platform"/>
            <person name="Ward D."/>
            <person name="Feldgarden M."/>
            <person name="Earl A."/>
            <person name="Young S.K."/>
            <person name="Zeng Q."/>
            <person name="Koehrsen M."/>
            <person name="Alvarado L."/>
            <person name="Berlin A."/>
            <person name="Bochicchio J."/>
            <person name="Borenstein D."/>
            <person name="Chapman S.B."/>
            <person name="Chen Z."/>
            <person name="Engels R."/>
            <person name="Freedman E."/>
            <person name="Gellesch M."/>
            <person name="Goldberg J."/>
            <person name="Griggs A."/>
            <person name="Gujja S."/>
            <person name="Heilman E."/>
            <person name="Heiman D."/>
            <person name="Hepburn T."/>
            <person name="Howarth C."/>
            <person name="Jen D."/>
            <person name="Larson L."/>
            <person name="Lewis B."/>
            <person name="Mehta T."/>
            <person name="Park D."/>
            <person name="Pearson M."/>
            <person name="Roberts A."/>
            <person name="Saif S."/>
            <person name="Shea T."/>
            <person name="Shenoy N."/>
            <person name="Sisk P."/>
            <person name="Stolte C."/>
            <person name="Sykes S."/>
            <person name="Thomson T."/>
            <person name="Walk T."/>
            <person name="White J."/>
            <person name="Yandava C."/>
            <person name="Izard J."/>
            <person name="Baranova O.V."/>
            <person name="Blanton J.M."/>
            <person name="Tanner A.C."/>
            <person name="Dewhirst F.E."/>
            <person name="Haas B."/>
            <person name="Nusbaum C."/>
            <person name="Birren B."/>
        </authorList>
    </citation>
    <scope>NUCLEOTIDE SEQUENCE [LARGE SCALE GENOMIC DNA]</scope>
    <source>
        <strain evidence="2">1-1 BBBD Race 1</strain>
    </source>
</reference>
<evidence type="ECO:0000256" key="1">
    <source>
        <dbReference type="SAM" id="MobiDB-lite"/>
    </source>
</evidence>
<dbReference type="OrthoDB" id="2506001at2759"/>
<evidence type="ECO:0008006" key="5">
    <source>
        <dbReference type="Google" id="ProtNLM"/>
    </source>
</evidence>
<dbReference type="VEuPathDB" id="FungiDB:PTTG_27657"/>
<dbReference type="Proteomes" id="UP000005240">
    <property type="component" value="Unassembled WGS sequence"/>
</dbReference>
<organism evidence="2">
    <name type="scientific">Puccinia triticina (isolate 1-1 / race 1 (BBBD))</name>
    <name type="common">Brown leaf rust fungus</name>
    <dbReference type="NCBI Taxonomy" id="630390"/>
    <lineage>
        <taxon>Eukaryota</taxon>
        <taxon>Fungi</taxon>
        <taxon>Dikarya</taxon>
        <taxon>Basidiomycota</taxon>
        <taxon>Pucciniomycotina</taxon>
        <taxon>Pucciniomycetes</taxon>
        <taxon>Pucciniales</taxon>
        <taxon>Pucciniaceae</taxon>
        <taxon>Puccinia</taxon>
    </lineage>
</organism>
<dbReference type="PANTHER" id="PTHR47501:SF5">
    <property type="entry name" value="HAT C-TERMINAL DIMERISATION DOMAIN-CONTAINING PROTEIN"/>
    <property type="match status" value="1"/>
</dbReference>
<dbReference type="PANTHER" id="PTHR47501">
    <property type="entry name" value="TRANSPOSASE-RELATED"/>
    <property type="match status" value="1"/>
</dbReference>
<accession>A0A180GI26</accession>
<keyword evidence="4" id="KW-1185">Reference proteome</keyword>
<proteinExistence type="predicted"/>
<feature type="compositionally biased region" description="Polar residues" evidence="1">
    <location>
        <begin position="1"/>
        <end position="11"/>
    </location>
</feature>
<evidence type="ECO:0000313" key="3">
    <source>
        <dbReference type="EnsemblFungi" id="PTTG_27657-t43_1-p1"/>
    </source>
</evidence>
<dbReference type="AlphaFoldDB" id="A0A180GI26"/>
<reference evidence="2" key="2">
    <citation type="submission" date="2016-05" db="EMBL/GenBank/DDBJ databases">
        <title>Comparative analysis highlights variable genome content of wheat rusts and divergence of the mating loci.</title>
        <authorList>
            <person name="Cuomo C.A."/>
            <person name="Bakkeren G."/>
            <person name="Szabo L."/>
            <person name="Khalil H."/>
            <person name="Joly D."/>
            <person name="Goldberg J."/>
            <person name="Young S."/>
            <person name="Zeng Q."/>
            <person name="Fellers J."/>
        </authorList>
    </citation>
    <scope>NUCLEOTIDE SEQUENCE [LARGE SCALE GENOMIC DNA]</scope>
    <source>
        <strain evidence="2">1-1 BBBD Race 1</strain>
    </source>
</reference>
<feature type="compositionally biased region" description="Acidic residues" evidence="1">
    <location>
        <begin position="477"/>
        <end position="500"/>
    </location>
</feature>
<reference evidence="3 4" key="3">
    <citation type="journal article" date="2017" name="G3 (Bethesda)">
        <title>Comparative analysis highlights variable genome content of wheat rusts and divergence of the mating loci.</title>
        <authorList>
            <person name="Cuomo C.A."/>
            <person name="Bakkeren G."/>
            <person name="Khalil H.B."/>
            <person name="Panwar V."/>
            <person name="Joly D."/>
            <person name="Linning R."/>
            <person name="Sakthikumar S."/>
            <person name="Song X."/>
            <person name="Adiconis X."/>
            <person name="Fan L."/>
            <person name="Goldberg J.M."/>
            <person name="Levin J.Z."/>
            <person name="Young S."/>
            <person name="Zeng Q."/>
            <person name="Anikster Y."/>
            <person name="Bruce M."/>
            <person name="Wang M."/>
            <person name="Yin C."/>
            <person name="McCallum B."/>
            <person name="Szabo L.J."/>
            <person name="Hulbert S."/>
            <person name="Chen X."/>
            <person name="Fellers J.P."/>
        </authorList>
    </citation>
    <scope>NUCLEOTIDE SEQUENCE</scope>
    <source>
        <strain evidence="4">Isolate 1-1 / race 1 (BBBD)</strain>
        <strain evidence="3">isolate 1-1 / race 1 (BBBD)</strain>
    </source>
</reference>
<feature type="compositionally biased region" description="Low complexity" evidence="1">
    <location>
        <begin position="66"/>
        <end position="78"/>
    </location>
</feature>
<name>A0A180GI26_PUCT1</name>